<reference evidence="1" key="1">
    <citation type="submission" date="2020-08" db="EMBL/GenBank/DDBJ databases">
        <title>Novel species isolated from subtropical streams in China.</title>
        <authorList>
            <person name="Lu H."/>
        </authorList>
    </citation>
    <scope>NUCLEOTIDE SEQUENCE</scope>
    <source>
        <strain evidence="1">KACC 12607</strain>
    </source>
</reference>
<accession>A0A923KM28</accession>
<gene>
    <name evidence="1" type="ORF">H8K32_00105</name>
</gene>
<dbReference type="EMBL" id="JACOFV010000001">
    <property type="protein sequence ID" value="MBC3860488.1"/>
    <property type="molecule type" value="Genomic_DNA"/>
</dbReference>
<name>A0A923KM28_9BURK</name>
<dbReference type="AlphaFoldDB" id="A0A923KM28"/>
<dbReference type="RefSeq" id="WP_186910437.1">
    <property type="nucleotide sequence ID" value="NZ_JACOFV010000001.1"/>
</dbReference>
<protein>
    <recommendedName>
        <fullName evidence="3">RiboL-PSP-HEPN domain-containing protein</fullName>
    </recommendedName>
</protein>
<comment type="caution">
    <text evidence="1">The sequence shown here is derived from an EMBL/GenBank/DDBJ whole genome shotgun (WGS) entry which is preliminary data.</text>
</comment>
<keyword evidence="2" id="KW-1185">Reference proteome</keyword>
<proteinExistence type="predicted"/>
<organism evidence="1 2">
    <name type="scientific">Undibacterium jejuense</name>
    <dbReference type="NCBI Taxonomy" id="1344949"/>
    <lineage>
        <taxon>Bacteria</taxon>
        <taxon>Pseudomonadati</taxon>
        <taxon>Pseudomonadota</taxon>
        <taxon>Betaproteobacteria</taxon>
        <taxon>Burkholderiales</taxon>
        <taxon>Oxalobacteraceae</taxon>
        <taxon>Undibacterium</taxon>
    </lineage>
</organism>
<sequence>MNINQILEHFFEKMTEISLHQRSVGESAKSECEKFNDYSKILSENENFRTTGFSSHNMFYKTAISGEFKFYGRRKLTIDKHKEYVVLHLNKQYQWLLAEAYENFENFLKLSYASAGMSDHNFWHASDFGDISLNQISEKNWEWYAARADKKKNSPKSILTQFRNKFSEELTSVEQTNTLGIDLNFSITLIEKLRHQIVHTSGVVKNRSDFLRDVFDTCGMYNNGHPKKENVDFIGQFFGENEYKDTILLLDHYSNHSDLTLSQSRFNLLTNILISYADLIAEKLKTHQANKNRAECIT</sequence>
<dbReference type="Proteomes" id="UP000634011">
    <property type="component" value="Unassembled WGS sequence"/>
</dbReference>
<evidence type="ECO:0008006" key="3">
    <source>
        <dbReference type="Google" id="ProtNLM"/>
    </source>
</evidence>
<evidence type="ECO:0000313" key="2">
    <source>
        <dbReference type="Proteomes" id="UP000634011"/>
    </source>
</evidence>
<evidence type="ECO:0000313" key="1">
    <source>
        <dbReference type="EMBL" id="MBC3860488.1"/>
    </source>
</evidence>